<keyword evidence="3 6" id="KW-0812">Transmembrane</keyword>
<feature type="transmembrane region" description="Helical" evidence="6">
    <location>
        <begin position="72"/>
        <end position="92"/>
    </location>
</feature>
<accession>A0A6F9E6Q3</accession>
<feature type="transmembrane region" description="Helical" evidence="6">
    <location>
        <begin position="44"/>
        <end position="65"/>
    </location>
</feature>
<reference evidence="7 8" key="1">
    <citation type="submission" date="2020-04" db="EMBL/GenBank/DDBJ databases">
        <authorList>
            <person name="Hogendoorn C."/>
        </authorList>
    </citation>
    <scope>NUCLEOTIDE SEQUENCE [LARGE SCALE GENOMIC DNA]</scope>
    <source>
        <strain evidence="7">COOX1</strain>
    </source>
</reference>
<dbReference type="CDD" id="cd06581">
    <property type="entry name" value="TM_PBP1_LivM_like"/>
    <property type="match status" value="1"/>
</dbReference>
<evidence type="ECO:0000256" key="4">
    <source>
        <dbReference type="ARBA" id="ARBA00022989"/>
    </source>
</evidence>
<keyword evidence="2" id="KW-1003">Cell membrane</keyword>
<comment type="subcellular location">
    <subcellularLocation>
        <location evidence="1">Cell membrane</location>
        <topology evidence="1">Multi-pass membrane protein</topology>
    </subcellularLocation>
</comment>
<dbReference type="GO" id="GO:0015658">
    <property type="term" value="F:branched-chain amino acid transmembrane transporter activity"/>
    <property type="evidence" value="ECO:0007669"/>
    <property type="project" value="InterPro"/>
</dbReference>
<gene>
    <name evidence="7" type="ORF">COOX1_1698</name>
</gene>
<evidence type="ECO:0000256" key="1">
    <source>
        <dbReference type="ARBA" id="ARBA00004651"/>
    </source>
</evidence>
<organism evidence="7 8">
    <name type="scientific">Kyrpidia spormannii</name>
    <dbReference type="NCBI Taxonomy" id="2055160"/>
    <lineage>
        <taxon>Bacteria</taxon>
        <taxon>Bacillati</taxon>
        <taxon>Bacillota</taxon>
        <taxon>Bacilli</taxon>
        <taxon>Bacillales</taxon>
        <taxon>Alicyclobacillaceae</taxon>
        <taxon>Kyrpidia</taxon>
    </lineage>
</organism>
<keyword evidence="4 6" id="KW-1133">Transmembrane helix</keyword>
<dbReference type="InterPro" id="IPR043428">
    <property type="entry name" value="LivM-like"/>
</dbReference>
<evidence type="ECO:0000256" key="6">
    <source>
        <dbReference type="SAM" id="Phobius"/>
    </source>
</evidence>
<dbReference type="GO" id="GO:0005886">
    <property type="term" value="C:plasma membrane"/>
    <property type="evidence" value="ECO:0007669"/>
    <property type="project" value="UniProtKB-SubCell"/>
</dbReference>
<name>A0A6F9E6Q3_9BACL</name>
<dbReference type="InterPro" id="IPR001851">
    <property type="entry name" value="ABC_transp_permease"/>
</dbReference>
<dbReference type="AlphaFoldDB" id="A0A6F9E6Q3"/>
<dbReference type="PANTHER" id="PTHR30482:SF10">
    <property type="entry name" value="HIGH-AFFINITY BRANCHED-CHAIN AMINO ACID TRANSPORT PROTEIN BRAE"/>
    <property type="match status" value="1"/>
</dbReference>
<feature type="transmembrane region" description="Helical" evidence="6">
    <location>
        <begin position="285"/>
        <end position="302"/>
    </location>
</feature>
<feature type="transmembrane region" description="Helical" evidence="6">
    <location>
        <begin position="247"/>
        <end position="273"/>
    </location>
</feature>
<evidence type="ECO:0000256" key="2">
    <source>
        <dbReference type="ARBA" id="ARBA00022475"/>
    </source>
</evidence>
<evidence type="ECO:0000256" key="5">
    <source>
        <dbReference type="ARBA" id="ARBA00023136"/>
    </source>
</evidence>
<evidence type="ECO:0000313" key="7">
    <source>
        <dbReference type="EMBL" id="CAB3393014.1"/>
    </source>
</evidence>
<evidence type="ECO:0000313" key="8">
    <source>
        <dbReference type="Proteomes" id="UP000502196"/>
    </source>
</evidence>
<feature type="transmembrane region" description="Helical" evidence="6">
    <location>
        <begin position="98"/>
        <end position="118"/>
    </location>
</feature>
<keyword evidence="5 6" id="KW-0472">Membrane</keyword>
<evidence type="ECO:0000256" key="3">
    <source>
        <dbReference type="ARBA" id="ARBA00022692"/>
    </source>
</evidence>
<dbReference type="EMBL" id="LR792683">
    <property type="protein sequence ID" value="CAB3393014.1"/>
    <property type="molecule type" value="Genomic_DNA"/>
</dbReference>
<protein>
    <submittedName>
        <fullName evidence="7">Inner-membrane translocator</fullName>
    </submittedName>
</protein>
<feature type="transmembrane region" description="Helical" evidence="6">
    <location>
        <begin position="162"/>
        <end position="181"/>
    </location>
</feature>
<sequence>MRPMQEKKRGALAGRWSFWAWIGVGLALYAIIGLLIDNGIIDSYMALIVYQMCLNVVLAVSLNLINGFTGQFSIGHAGFAAVGAYVSAVLTAKMQLPFFPALIIAALAAAVAGLLIGIPTLRLKGDYLAITTLGFGQIIQVILINLQYVGGAAGMTVHKETNFTWLYFAALITVVVIANFVHSRHGRACIAVRENEVAAEMMGINVTYYKVLAFSIGALFAGVAGALSAHTFYFIKPTSYGFLQSFNILVIVVLGGLGSITGSILGAVVLTLITAFLQDYPQWQMVIYSLILVLIMIFRPQGLMGTKEFRLSAIGLGRRRDEHAAP</sequence>
<dbReference type="Pfam" id="PF02653">
    <property type="entry name" value="BPD_transp_2"/>
    <property type="match status" value="1"/>
</dbReference>
<dbReference type="PANTHER" id="PTHR30482">
    <property type="entry name" value="HIGH-AFFINITY BRANCHED-CHAIN AMINO ACID TRANSPORT SYSTEM PERMEASE"/>
    <property type="match status" value="1"/>
</dbReference>
<proteinExistence type="predicted"/>
<feature type="transmembrane region" description="Helical" evidence="6">
    <location>
        <begin position="12"/>
        <end position="32"/>
    </location>
</feature>
<dbReference type="Proteomes" id="UP000502196">
    <property type="component" value="Chromosome"/>
</dbReference>
<feature type="transmembrane region" description="Helical" evidence="6">
    <location>
        <begin position="211"/>
        <end position="235"/>
    </location>
</feature>
<feature type="transmembrane region" description="Helical" evidence="6">
    <location>
        <begin position="127"/>
        <end position="150"/>
    </location>
</feature>